<dbReference type="PANTHER" id="PTHR34047:SF8">
    <property type="entry name" value="PROTEIN YKFC"/>
    <property type="match status" value="1"/>
</dbReference>
<organism evidence="3 4">
    <name type="scientific">Motilimonas cestriensis</name>
    <dbReference type="NCBI Taxonomy" id="2742685"/>
    <lineage>
        <taxon>Bacteria</taxon>
        <taxon>Pseudomonadati</taxon>
        <taxon>Pseudomonadota</taxon>
        <taxon>Gammaproteobacteria</taxon>
        <taxon>Alteromonadales</taxon>
        <taxon>Alteromonadales genera incertae sedis</taxon>
        <taxon>Motilimonas</taxon>
    </lineage>
</organism>
<dbReference type="PROSITE" id="PS50878">
    <property type="entry name" value="RT_POL"/>
    <property type="match status" value="1"/>
</dbReference>
<comment type="similarity">
    <text evidence="1">Belongs to the bacterial reverse transcriptase family.</text>
</comment>
<gene>
    <name evidence="3" type="ORF">K6Y31_20175</name>
</gene>
<dbReference type="SUPFAM" id="SSF56672">
    <property type="entry name" value="DNA/RNA polymerases"/>
    <property type="match status" value="1"/>
</dbReference>
<feature type="domain" description="Reverse transcriptase" evidence="2">
    <location>
        <begin position="1"/>
        <end position="170"/>
    </location>
</feature>
<dbReference type="PANTHER" id="PTHR34047">
    <property type="entry name" value="NUCLEAR INTRON MATURASE 1, MITOCHONDRIAL-RELATED"/>
    <property type="match status" value="1"/>
</dbReference>
<dbReference type="Proteomes" id="UP001201273">
    <property type="component" value="Unassembled WGS sequence"/>
</dbReference>
<proteinExistence type="inferred from homology"/>
<dbReference type="Pfam" id="PF00078">
    <property type="entry name" value="RVT_1"/>
    <property type="match status" value="1"/>
</dbReference>
<name>A0ABS8WIA4_9GAMM</name>
<evidence type="ECO:0000313" key="4">
    <source>
        <dbReference type="Proteomes" id="UP001201273"/>
    </source>
</evidence>
<reference evidence="3 4" key="1">
    <citation type="journal article" date="2022" name="Environ. Microbiol. Rep.">
        <title>Eco-phylogenetic analyses reveal divergent evolution of vitamin B12 metabolism in the marine bacterial family 'Psychromonadaceae'.</title>
        <authorList>
            <person name="Jin X."/>
            <person name="Yang Y."/>
            <person name="Cao H."/>
            <person name="Gao B."/>
            <person name="Zhao Z."/>
        </authorList>
    </citation>
    <scope>NUCLEOTIDE SEQUENCE [LARGE SCALE GENOMIC DNA]</scope>
    <source>
        <strain evidence="3 4">MKS20</strain>
    </source>
</reference>
<evidence type="ECO:0000313" key="3">
    <source>
        <dbReference type="EMBL" id="MCE2597095.1"/>
    </source>
</evidence>
<dbReference type="InterPro" id="IPR000477">
    <property type="entry name" value="RT_dom"/>
</dbReference>
<dbReference type="RefSeq" id="WP_345790279.1">
    <property type="nucleotide sequence ID" value="NZ_JAIMJA010000033.1"/>
</dbReference>
<dbReference type="InterPro" id="IPR043502">
    <property type="entry name" value="DNA/RNA_pol_sf"/>
</dbReference>
<dbReference type="EMBL" id="JAIMJA010000033">
    <property type="protein sequence ID" value="MCE2597095.1"/>
    <property type="molecule type" value="Genomic_DNA"/>
</dbReference>
<dbReference type="CDD" id="cd01651">
    <property type="entry name" value="RT_G2_intron"/>
    <property type="match status" value="1"/>
</dbReference>
<keyword evidence="4" id="KW-1185">Reference proteome</keyword>
<dbReference type="InterPro" id="IPR051083">
    <property type="entry name" value="GrpII_Intron_Splice-Mob/Def"/>
</dbReference>
<protein>
    <recommendedName>
        <fullName evidence="2">Reverse transcriptase domain-containing protein</fullName>
    </recommendedName>
</protein>
<sequence>MKKVGWIIDADLKAFFDTLNHDWMTRFLEHRIADRRVLRLIKGWLTAKVQDGKQSQKSSLGTPQGGVISPLLANIYLHYVLDLWVQQWRKRRSCGDVYIVRYADDFIIGCQYRDDAEGLLHAIKQRFAKFALSLNEQKTKLIEFGRFARQNRAQRGQSKPDTFDFLGFTHVCGEALSSGKFMLKRYTIKKKARAFLARVKLFIRNGICYSPYAVGNKLKQILTGYFNYFAIPGNQARIGMIRTEVCKYWLRTLRRRSQKGRTFSWRRLKGLVMLFIPHTRVRHPYPNQRLVVK</sequence>
<evidence type="ECO:0000256" key="1">
    <source>
        <dbReference type="ARBA" id="ARBA00034120"/>
    </source>
</evidence>
<comment type="caution">
    <text evidence="3">The sequence shown here is derived from an EMBL/GenBank/DDBJ whole genome shotgun (WGS) entry which is preliminary data.</text>
</comment>
<evidence type="ECO:0000259" key="2">
    <source>
        <dbReference type="PROSITE" id="PS50878"/>
    </source>
</evidence>
<accession>A0ABS8WIA4</accession>